<dbReference type="InterPro" id="IPR027806">
    <property type="entry name" value="HARBI1_dom"/>
</dbReference>
<organism evidence="4 5">
    <name type="scientific">Trachymyrmex cornetzi</name>
    <dbReference type="NCBI Taxonomy" id="471704"/>
    <lineage>
        <taxon>Eukaryota</taxon>
        <taxon>Metazoa</taxon>
        <taxon>Ecdysozoa</taxon>
        <taxon>Arthropoda</taxon>
        <taxon>Hexapoda</taxon>
        <taxon>Insecta</taxon>
        <taxon>Pterygota</taxon>
        <taxon>Neoptera</taxon>
        <taxon>Endopterygota</taxon>
        <taxon>Hymenoptera</taxon>
        <taxon>Apocrita</taxon>
        <taxon>Aculeata</taxon>
        <taxon>Formicoidea</taxon>
        <taxon>Formicidae</taxon>
        <taxon>Myrmicinae</taxon>
        <taxon>Trachymyrmex</taxon>
    </lineage>
</organism>
<evidence type="ECO:0000256" key="1">
    <source>
        <dbReference type="ARBA" id="ARBA00001968"/>
    </source>
</evidence>
<dbReference type="GO" id="GO:0046872">
    <property type="term" value="F:metal ion binding"/>
    <property type="evidence" value="ECO:0007669"/>
    <property type="project" value="UniProtKB-KW"/>
</dbReference>
<dbReference type="PROSITE" id="PS51257">
    <property type="entry name" value="PROKAR_LIPOPROTEIN"/>
    <property type="match status" value="1"/>
</dbReference>
<keyword evidence="5" id="KW-1185">Reference proteome</keyword>
<protein>
    <recommendedName>
        <fullName evidence="3">DDE Tnp4 domain-containing protein</fullName>
    </recommendedName>
</protein>
<evidence type="ECO:0000313" key="5">
    <source>
        <dbReference type="Proteomes" id="UP000078492"/>
    </source>
</evidence>
<name>A0A151J080_9HYME</name>
<gene>
    <name evidence="4" type="ORF">ALC57_13002</name>
</gene>
<dbReference type="AlphaFoldDB" id="A0A151J080"/>
<proteinExistence type="predicted"/>
<keyword evidence="2" id="KW-0479">Metal-binding</keyword>
<evidence type="ECO:0000259" key="3">
    <source>
        <dbReference type="Pfam" id="PF13359"/>
    </source>
</evidence>
<feature type="domain" description="DDE Tnp4" evidence="3">
    <location>
        <begin position="3"/>
        <end position="36"/>
    </location>
</feature>
<accession>A0A151J080</accession>
<evidence type="ECO:0000313" key="4">
    <source>
        <dbReference type="EMBL" id="KYN14794.1"/>
    </source>
</evidence>
<sequence length="99" mass="11661">MSFGQLKGRWRILLKRIDINYSFVPNITSACCILHNLLVAKNEEFVQQWLNEVTEAQVIYQQPIDRSNRDRDDITGSIIRQHLTDYLAANYPLRRSVLR</sequence>
<reference evidence="4 5" key="1">
    <citation type="submission" date="2015-09" db="EMBL/GenBank/DDBJ databases">
        <title>Trachymyrmex cornetzi WGS genome.</title>
        <authorList>
            <person name="Nygaard S."/>
            <person name="Hu H."/>
            <person name="Boomsma J."/>
            <person name="Zhang G."/>
        </authorList>
    </citation>
    <scope>NUCLEOTIDE SEQUENCE [LARGE SCALE GENOMIC DNA]</scope>
    <source>
        <strain evidence="4">Tcor2-1</strain>
        <tissue evidence="4">Whole body</tissue>
    </source>
</reference>
<dbReference type="Proteomes" id="UP000078492">
    <property type="component" value="Unassembled WGS sequence"/>
</dbReference>
<dbReference type="EMBL" id="KQ980656">
    <property type="protein sequence ID" value="KYN14794.1"/>
    <property type="molecule type" value="Genomic_DNA"/>
</dbReference>
<dbReference type="Pfam" id="PF13359">
    <property type="entry name" value="DDE_Tnp_4"/>
    <property type="match status" value="1"/>
</dbReference>
<evidence type="ECO:0000256" key="2">
    <source>
        <dbReference type="ARBA" id="ARBA00022723"/>
    </source>
</evidence>
<comment type="cofactor">
    <cofactor evidence="1">
        <name>a divalent metal cation</name>
        <dbReference type="ChEBI" id="CHEBI:60240"/>
    </cofactor>
</comment>